<keyword evidence="1" id="KW-0175">Coiled coil</keyword>
<evidence type="ECO:0000313" key="2">
    <source>
        <dbReference type="EMBL" id="TWU46792.1"/>
    </source>
</evidence>
<dbReference type="OrthoDB" id="5687728at2"/>
<feature type="coiled-coil region" evidence="1">
    <location>
        <begin position="2702"/>
        <end position="2729"/>
    </location>
</feature>
<dbReference type="EMBL" id="SJPX01000006">
    <property type="protein sequence ID" value="TWU46792.1"/>
    <property type="molecule type" value="Genomic_DNA"/>
</dbReference>
<proteinExistence type="predicted"/>
<gene>
    <name evidence="2" type="ORF">Poly59_57650</name>
</gene>
<protein>
    <submittedName>
        <fullName evidence="2">Dockerin type I repeat protein</fullName>
    </submittedName>
</protein>
<dbReference type="GO" id="GO:0000272">
    <property type="term" value="P:polysaccharide catabolic process"/>
    <property type="evidence" value="ECO:0007669"/>
    <property type="project" value="InterPro"/>
</dbReference>
<dbReference type="InterPro" id="IPR002105">
    <property type="entry name" value="Dockerin_1_rpt"/>
</dbReference>
<name>A0A5C6ECQ6_9BACT</name>
<comment type="caution">
    <text evidence="2">The sequence shown here is derived from an EMBL/GenBank/DDBJ whole genome shotgun (WGS) entry which is preliminary data.</text>
</comment>
<evidence type="ECO:0000256" key="1">
    <source>
        <dbReference type="SAM" id="Coils"/>
    </source>
</evidence>
<keyword evidence="3" id="KW-1185">Reference proteome</keyword>
<sequence>MSLSFRRNQGGEATRNGREQKYLLFCWRVGKCECHTVGRASLLEALIRVPFPARSMLNRQERARISKLRTPGRRRRTLRQFETLEKRRLLAADFVVNRPDLALELWRDNDEIVVATDVVAGQIPQEIQRTPIYEIEELIDIRAGSLLVDSDIDLGSKRLEVLAASIVIDGARLMSDSLIAFSAADRPDLVDYLFSEGSSPATVANSDASIVMRGSMISGSEVLITADGSTNSRWDELAGYQDVIAGELLNQLQSIPQVGISSISPLSGQAKVHAATAHILVDNTLIVSSGDVTIDAQAVADASFNALAINANDASVLVSVGFSHSDSSATIELMSGSMVHAGGAVNIFTDATSTAEVTSRTEANSRATPSNRVKTAFNMALALTDETSVITVDSSVEIVAADVTIDAHAEVVNQVKSTAAVFDDGTLGFSAVVGVDNARVTAEVAGAITSNSESGDHILSLDAAIVNASTDELTLTSPIERPLKVGEQLTYTADAASSFGLIDGVTYLVHGVSDPIDNLDGTVDQRVRLIQASSLSIDARQVPADSVHSLSRPMVASVATTSIASELGSGDGLITMSLPSGIARVIYLGPESPDVEADEEEPMLEGITGLTQNQEYEVVAVGDQYKLRLPGDSAFIDFITPSHTENHGFYYEEPGVNFVPASDGVVDRHSDSIELSPGHGFVTGDLVFYDTDPNRSITIESELLGEIMLPDAPIRGLQTRTGYYVVVDSHDPDRIRLATSKAGALQAQVVDLVTGSGDASFLRADPAGISINASLDATNRVDAGVNLTSGKQPWTAVISGAVQGQVDSIGAAGYGFIDELRTKLNTNSIAPAKQSTETDADSDEGVDVASSIAVAYFDHKVHATVTKTAVLRSQGDIEVDAEIVQRARLSTVAESTRNALNEESDDREYASSIGVGVYKNEAIAIMASESTNASGQTAVRSNVSYPILVGNRGDGVNFASTVGAGGMSTVQALIDGTLGLSNLLNVQTRTLADGSKSPLSLAVGVVVTDYTNRSIARIESGASLNQESMGQSVLVDAGLDAFLLEAGQMASLNLSLPGLAEAIQRNQLRTESSFTDFLTDLVNPLGVSGKDAAGGTLLITSADNTTSATIGENARVDAWSEIDVIAESDFYNFAFVQTGTGSTRLGFSAAIANSNLLTSTTAAINDGAIIEAASLNVDALDRVDRVAYAGAILKGKQAGVGTSVAVNYVDQNVAAFIGRENGIDQEALTAPLDATIQVTDDVSVHAIAAGEVSALTISGALQGIGEAEPENGKGGATTRKANGGRSIGAIALTVPVAINTVSSDVQALVDHQNVTAESISVHAGDEDSDASLQVNAMVIGGSFALQLATNAKLNLAAAGAVVVNDVDLNTVAMIRDSEIKAIGDAQVKAVESASVKADAGGLAVSAGIGSKVALSFGVSVGINDVDSDVLARLDNSRIHNGSSTAGDVQAIALTGTTIQSDALAGAASLRSGATPGGSLGGAGAAARNWVEQDVIADVMNSDINAAALTVSAQNQSTVIANSTGFGIGVTSNPGIAAGVSLGIGLSFNEVRGQTFASVSDSALTISGDLEVNATDSTNLTAYADSVSGGAAVGAGVSVALAGAGSGTHNDMERAITAHIESSQVESANVGVKANDESSLSARTLGTTVGAVGAGGAGVTVPIGITIAKNENRNTVEAAVTNANDIATFINARESVLVKAFSDTDLVAEAVAASYAAGIAAGAGIAVSGAGTAAENWLSASTAARVSNSTVIAGGDATVDARRDATVRADILSQATSLAGGNIGGGAAIGISIATNKVVSLDPIDDAPEYRSEIQAFVRDSRIDAGSVFSVLSTSNDDVDAVVQSDAMAGALGNIGVAGAGAGGGAFNELRSDVSAFVDGERAVGGVRGITADRAIVSADDTSDVVARVDSLALTASAGAGGAAAISIAVSRAVTEIQNNVSASLSDTSLSELADGQSLSVVASENATSKADAHAGAVGLALSFASFSVSGGGAESHSVIASTTRAAVTSSDLNLPDSALEVLSTNTSISDAETHAWNGSLAILSLAAGGSVAVSNITPNATAEIVHSDVSAGQVDIIATANPTAFARASGWSVNIGIGAAVGVSSARVNLSGSVTALLDSDGKRFEAGTLRQRADLNQAVASKAMAQGSSGGLLLGVDASTAFVENTIDVLAEIADGSTLMVDDIDMFARRSSQHYAEASGLALGSVAVGSTRASTTDRGSDIARVGSNVVITGDQLSINAASIDRSFADSVAGGGGIGSAASATAKTTSDTETISSIGDAAELTLSGDFRMRANHLANFDTVLSATGIGFVSGAGGRLDNLASAVVRSEFGEGAVVSAGKVDATAINRIEKSTSSFLSQDRDNVNATVGAIVGGLGVTSQTVLDLTTEVLVNDSADVDATGEVNLHALNQVDARDSLTVRSGGLASGAGVRSSIASGLFPDLFPGLSDHTARITIAPNATVDTLAALTISARSVGNAHVQASTEVFGALSVEVGDATVQLRPINTLAIDGRLTAAGNIRLLAGTNLAGHADRHDITSRLDAFAASLIPIQDSTAMATLVTTNRIEIGSGAVTESGGDIVLDAEDSERNDPKATAKSVSWVSGAVDFVEGLFSEGGQEQTAGNAIESTLSEVIVDGTVRTGLDRVKRLEILSVQPDELADAGFALTLSDDSAGDISYQLQLSDVTSPLIAEIRRLRSLMVDHQHNQTLVDQYQNEIDRMEEQLAAQGLSETPTGASAPQRIEQTKLTVVLDPIQARAGSITITAGEFLGTGDLDAPGDAGIEIINHSGVFIETTGLFIPQRNGGVTINGDETPSSTAGPVILIENRALAQDLRVGVAPVLWPSITVSGPIESLGGNLTLMNPASGAGDIIINAPIEVFSQTITAGNQGTLTIDLSSGRATFEGATEHARIQPILDGITEQLPAGCITNLFVPCETRQWLRPAEYNAFIETGYPESRLYANRIFISAQYVNINSLIESGQQDYQLTLGDDVASAIAANTLNQRIDFDPNDHLGGSEDFGVWYDPESGRIVVEELRAGGGFVEINGHIANTHSGEIRVLGGYSHLEIDNQTEYPIEIRRLDVGDRGAGTIILNDQTKGPMPERCVTGLFGDICIPGTPLNSPELSQTTIYRQEGNVVVKDVEGTETIYEDLSDIAYQPADGLRYEWSIAENTGTRTDRVYQTSSWLGAIDAFAPDGENNTVNTTVRNYDAEVVDAGSYFTFDDSTANYLHSGRKLTTTSGEKVVDRWTDWSGFLNWNKDYYTRTVEESLTQRISTHSIEADRDIQIRFVGYQEGSVVIESAGDVFFAGRVVNPTGLTRVNSTESTGGTIQGDRFGIIGGRRVILNGHSELGSEADPLRIEQTNDAVFDHTSGDAVVYGGQTVMVAPEHQGGGVVGQRYRFRGTRLEIDSQTDFANGDLWQPDRFIPSLDIDAASANVREVTGDLFVYSVGTGSGSLKLEAPDSILPSYLPSGEETVFGSAVGTRVELIAGGGSIGTAESPLLIAAIDAFNGSARDDIFLEVRYTDLPVDAIQAGGLVSIETFGGSSVVDKRTSDDLDDRDAFELREVWQSLQLTSDDAISNDIGFENKRTARIETLENAKTLEYNAYWRLRNTQENPTLYDPTHSIELSPIERPFYDDPQVIATLETSRTTQYHVLQDEYGSLGDTFDPNFRYTATGDDLAQIDATMRKWTIDELQNTFNFVEVTDTEFVVEQPNIIASEIRLSAGLDSPGENASIGLQGEPHFVELPSEGGTRTISIEQQALLAAARQSDLLYLSTAPIDVTGSSRGYQDGNDATVVALRLTNDANGTWSERGVVAGQEVYLDLSNDFADRYYEGLYRVRRMEDSGRTLIFETFSESGTEVSYRDLGQGTLSPKIDREDATHIRVARREDIDVQTDGAIHAIASGDIYLGSMDDLTIGRVHSLRDDGVGSLRIKIDGNLLGEPNQVDVAHVRGQNLLLESAEGNVGTTGAPLLFDVTRNNTLTVRAEGAIVLQQEQSDPVPFLGREDLFIDQLFSATSLIDVTTEFGIADAWDSPQTNIKAAGDLFLRSGGGIGEMGDGISGFVVGENYLDIEVGGSVTAIADNGILLSENNGDLNVRQISTVTNPNASNGRPVHLRADGSIIDAVDVVDPMDPTAVDAPGIAGNPVADIVGSWIKLQSLGGTIGQAANELDINQIGTNSGGEGSVFILDYLMPRLEVASLLNTYVNETEGDLYLGGAQTGQTTFFAALTGGILTPMIGQEAIETEKLWLFARDRIGTQDNPIEMTAGSLEGASVTGGVYLQNTGDLTIGGVVDSPAIAEGEEAGAGASPTRAEGASGLAAGGNLSIYSSQSIAIAEELTANDILLSGAAAIHLPEGVSIRSAQLLRFVSQRSEILGTVDAAETVVAGTVGDDTVIAKPKSLSGLLRVETHEGDDRIVVEGGCFTIDAGSGNNEISRVELCNVIVSTSGPGETTHRIKTIADENISGLPVSTLRLHGVDAPEASISDPRFEYADGTLGLKSGEFLSTDEGESVEIQVILTDPQSRQHEVTHLIDIAIESNDLVWQNPGSIYDVNQSDSVSAIDALVVINELARRNSDRLGARPYRSTLPFYDVTGDGRLSALDALRVINHLARQASSSGEHVKTNTLPEGERETDALGWWMGGIEDNDDEDDESCYDLIARDLNGLS</sequence>
<dbReference type="InterPro" id="IPR047881">
    <property type="entry name" value="LktA_repeat"/>
</dbReference>
<organism evidence="2 3">
    <name type="scientific">Rubripirellula reticaptiva</name>
    <dbReference type="NCBI Taxonomy" id="2528013"/>
    <lineage>
        <taxon>Bacteria</taxon>
        <taxon>Pseudomonadati</taxon>
        <taxon>Planctomycetota</taxon>
        <taxon>Planctomycetia</taxon>
        <taxon>Pirellulales</taxon>
        <taxon>Pirellulaceae</taxon>
        <taxon>Rubripirellula</taxon>
    </lineage>
</organism>
<dbReference type="Proteomes" id="UP000317977">
    <property type="component" value="Unassembled WGS sequence"/>
</dbReference>
<accession>A0A5C6ECQ6</accession>
<dbReference type="NCBIfam" id="NF012206">
    <property type="entry name" value="LktA_tand_53"/>
    <property type="match status" value="3"/>
</dbReference>
<evidence type="ECO:0000313" key="3">
    <source>
        <dbReference type="Proteomes" id="UP000317977"/>
    </source>
</evidence>
<dbReference type="Pfam" id="PF00404">
    <property type="entry name" value="Dockerin_1"/>
    <property type="match status" value="1"/>
</dbReference>
<dbReference type="GO" id="GO:0004553">
    <property type="term" value="F:hydrolase activity, hydrolyzing O-glycosyl compounds"/>
    <property type="evidence" value="ECO:0007669"/>
    <property type="project" value="InterPro"/>
</dbReference>
<reference evidence="2 3" key="1">
    <citation type="submission" date="2019-02" db="EMBL/GenBank/DDBJ databases">
        <title>Deep-cultivation of Planctomycetes and their phenomic and genomic characterization uncovers novel biology.</title>
        <authorList>
            <person name="Wiegand S."/>
            <person name="Jogler M."/>
            <person name="Boedeker C."/>
            <person name="Pinto D."/>
            <person name="Vollmers J."/>
            <person name="Rivas-Marin E."/>
            <person name="Kohn T."/>
            <person name="Peeters S.H."/>
            <person name="Heuer A."/>
            <person name="Rast P."/>
            <person name="Oberbeckmann S."/>
            <person name="Bunk B."/>
            <person name="Jeske O."/>
            <person name="Meyerdierks A."/>
            <person name="Storesund J.E."/>
            <person name="Kallscheuer N."/>
            <person name="Luecker S."/>
            <person name="Lage O.M."/>
            <person name="Pohl T."/>
            <person name="Merkel B.J."/>
            <person name="Hornburger P."/>
            <person name="Mueller R.-W."/>
            <person name="Bruemmer F."/>
            <person name="Labrenz M."/>
            <person name="Spormann A.M."/>
            <person name="Op Den Camp H."/>
            <person name="Overmann J."/>
            <person name="Amann R."/>
            <person name="Jetten M.S.M."/>
            <person name="Mascher T."/>
            <person name="Medema M.H."/>
            <person name="Devos D.P."/>
            <person name="Kaster A.-K."/>
            <person name="Ovreas L."/>
            <person name="Rohde M."/>
            <person name="Galperin M.Y."/>
            <person name="Jogler C."/>
        </authorList>
    </citation>
    <scope>NUCLEOTIDE SEQUENCE [LARGE SCALE GENOMIC DNA]</scope>
    <source>
        <strain evidence="2 3">Poly59</strain>
    </source>
</reference>